<keyword evidence="3" id="KW-1185">Reference proteome</keyword>
<evidence type="ECO:0000313" key="3">
    <source>
        <dbReference type="Proteomes" id="UP000431901"/>
    </source>
</evidence>
<name>A0A6I4WB98_9ACTN</name>
<evidence type="ECO:0008006" key="4">
    <source>
        <dbReference type="Google" id="ProtNLM"/>
    </source>
</evidence>
<reference evidence="2 3" key="1">
    <citation type="submission" date="2019-12" db="EMBL/GenBank/DDBJ databases">
        <title>Nocardia macrotermitis sp. nov. and Nocardia aurantia sp. nov., isolated from the gut of the fungus growing-termite Macrotermes natalensis.</title>
        <authorList>
            <person name="Christine B."/>
            <person name="Rene B."/>
        </authorList>
    </citation>
    <scope>NUCLEOTIDE SEQUENCE [LARGE SCALE GENOMIC DNA]</scope>
    <source>
        <strain evidence="2 3">DSM 102126</strain>
    </source>
</reference>
<evidence type="ECO:0000256" key="1">
    <source>
        <dbReference type="SAM" id="MobiDB-lite"/>
    </source>
</evidence>
<feature type="compositionally biased region" description="Low complexity" evidence="1">
    <location>
        <begin position="187"/>
        <end position="213"/>
    </location>
</feature>
<proteinExistence type="predicted"/>
<protein>
    <recommendedName>
        <fullName evidence="4">PPE domain-containing protein</fullName>
    </recommendedName>
</protein>
<organism evidence="2 3">
    <name type="scientific">Actinomadura rayongensis</name>
    <dbReference type="NCBI Taxonomy" id="1429076"/>
    <lineage>
        <taxon>Bacteria</taxon>
        <taxon>Bacillati</taxon>
        <taxon>Actinomycetota</taxon>
        <taxon>Actinomycetes</taxon>
        <taxon>Streptosporangiales</taxon>
        <taxon>Thermomonosporaceae</taxon>
        <taxon>Actinomadura</taxon>
    </lineage>
</organism>
<dbReference type="Proteomes" id="UP000431901">
    <property type="component" value="Unassembled WGS sequence"/>
</dbReference>
<accession>A0A6I4WB98</accession>
<dbReference type="AlphaFoldDB" id="A0A6I4WB98"/>
<feature type="compositionally biased region" description="Gly residues" evidence="1">
    <location>
        <begin position="257"/>
        <end position="266"/>
    </location>
</feature>
<feature type="compositionally biased region" description="Gly residues" evidence="1">
    <location>
        <begin position="278"/>
        <end position="290"/>
    </location>
</feature>
<feature type="compositionally biased region" description="Gly residues" evidence="1">
    <location>
        <begin position="339"/>
        <end position="361"/>
    </location>
</feature>
<feature type="compositionally biased region" description="Low complexity" evidence="1">
    <location>
        <begin position="267"/>
        <end position="277"/>
    </location>
</feature>
<dbReference type="RefSeq" id="WP_161102571.1">
    <property type="nucleotide sequence ID" value="NZ_JBHLYI010000013.1"/>
</dbReference>
<evidence type="ECO:0000313" key="2">
    <source>
        <dbReference type="EMBL" id="MXQ64324.1"/>
    </source>
</evidence>
<sequence length="455" mass="45327">MGHKGFEQPVRHGDLGEGNPAQYGYEQIASFLKSADADSLSGLSKAYAQAAQMIAQAEGSLPKHASRLSAVWEAESQELSAADLRGLTTGASTLVAASRNFGSAMNAAHAALMTGRAGMPPPVSTPVGTLPSTRLDPLQQIAADRAAQEHLARTNESLVSAYNEIPGSLEIPTGASTNEAGFNGDAPTRSGTSPTAGPGGTRTTKPSGSPTPSSDRDAPRNSGGNPNSPETPHRAPSTPEDPSGQSPRNPSDLEGSRPGGPGGGPPGNDTPLTLTPGGSAGGIRPVGGTPGLSPLVGGITPPRSGGLPSAGEPVGGRPTLRPPSVARQFPAEPVPGPGGRPGNGLMPGGGSGGLRSGGVIGGTREKLGPSPVAEEFPGAMRSPGAGEVIGKNAASEPGNARPRPGTIESGTISGGPGGRRGSADDGGSERAIWLEDEDDLWRQDEAVAPPVIGEA</sequence>
<gene>
    <name evidence="2" type="ORF">GQ466_09770</name>
</gene>
<dbReference type="EMBL" id="WUTW01000002">
    <property type="protein sequence ID" value="MXQ64324.1"/>
    <property type="molecule type" value="Genomic_DNA"/>
</dbReference>
<comment type="caution">
    <text evidence="2">The sequence shown here is derived from an EMBL/GenBank/DDBJ whole genome shotgun (WGS) entry which is preliminary data.</text>
</comment>
<feature type="region of interest" description="Disordered" evidence="1">
    <location>
        <begin position="170"/>
        <end position="455"/>
    </location>
</feature>